<dbReference type="SUPFAM" id="SSF81330">
    <property type="entry name" value="Gated mechanosensitive channel"/>
    <property type="match status" value="1"/>
</dbReference>
<keyword evidence="12" id="KW-1185">Reference proteome</keyword>
<dbReference type="PANTHER" id="PTHR30266">
    <property type="entry name" value="MECHANOSENSITIVE CHANNEL MSCL"/>
    <property type="match status" value="1"/>
</dbReference>
<evidence type="ECO:0000256" key="8">
    <source>
        <dbReference type="ARBA" id="ARBA00023136"/>
    </source>
</evidence>
<evidence type="ECO:0000256" key="7">
    <source>
        <dbReference type="ARBA" id="ARBA00023065"/>
    </source>
</evidence>
<comment type="subunit">
    <text evidence="10">Homopentamer.</text>
</comment>
<protein>
    <recommendedName>
        <fullName evidence="10">Large-conductance mechanosensitive channel</fullName>
    </recommendedName>
</protein>
<keyword evidence="5 10" id="KW-0812">Transmembrane</keyword>
<dbReference type="Gene3D" id="1.10.1200.120">
    <property type="entry name" value="Large-conductance mechanosensitive channel, MscL, domain 1"/>
    <property type="match status" value="1"/>
</dbReference>
<dbReference type="Proteomes" id="UP000244962">
    <property type="component" value="Unassembled WGS sequence"/>
</dbReference>
<dbReference type="PRINTS" id="PR01264">
    <property type="entry name" value="MECHCHANNEL"/>
</dbReference>
<gene>
    <name evidence="10 11" type="primary">mscL</name>
    <name evidence="11" type="ORF">DF223_07965</name>
</gene>
<feature type="transmembrane region" description="Helical" evidence="10">
    <location>
        <begin position="67"/>
        <end position="92"/>
    </location>
</feature>
<dbReference type="EMBL" id="QEFB01000007">
    <property type="protein sequence ID" value="PWC06910.1"/>
    <property type="molecule type" value="Genomic_DNA"/>
</dbReference>
<dbReference type="PROSITE" id="PS01327">
    <property type="entry name" value="MSCL"/>
    <property type="match status" value="1"/>
</dbReference>
<evidence type="ECO:0000256" key="1">
    <source>
        <dbReference type="ARBA" id="ARBA00004651"/>
    </source>
</evidence>
<dbReference type="GO" id="GO:0008381">
    <property type="term" value="F:mechanosensitive monoatomic ion channel activity"/>
    <property type="evidence" value="ECO:0007669"/>
    <property type="project" value="UniProtKB-UniRule"/>
</dbReference>
<dbReference type="NCBIfam" id="TIGR00220">
    <property type="entry name" value="mscL"/>
    <property type="match status" value="1"/>
</dbReference>
<dbReference type="InterPro" id="IPR001185">
    <property type="entry name" value="MS_channel"/>
</dbReference>
<dbReference type="InterPro" id="IPR036019">
    <property type="entry name" value="MscL_channel"/>
</dbReference>
<comment type="subcellular location">
    <subcellularLocation>
        <location evidence="1 10">Cell membrane</location>
        <topology evidence="1 10">Multi-pass membrane protein</topology>
    </subcellularLocation>
</comment>
<dbReference type="GO" id="GO:0005886">
    <property type="term" value="C:plasma membrane"/>
    <property type="evidence" value="ECO:0007669"/>
    <property type="project" value="UniProtKB-SubCell"/>
</dbReference>
<sequence length="134" mass="14462">MLKGFKDFIMRGNVIDLAVAVVIGAAFTAVVNSIVDRIFNPLIGALFQADSLDNALIVSVGDAELQFGAVIGAIISFLIIAAVVYFVFVLPINTMKERAEAKRKAGIVEEKAPVTEIDVLTEIRDLLARSNLKE</sequence>
<reference evidence="12" key="1">
    <citation type="submission" date="2018-04" db="EMBL/GenBank/DDBJ databases">
        <authorList>
            <person name="Liu S."/>
            <person name="Wang Z."/>
            <person name="Li J."/>
        </authorList>
    </citation>
    <scope>NUCLEOTIDE SEQUENCE [LARGE SCALE GENOMIC DNA]</scope>
    <source>
        <strain evidence="12">622</strain>
    </source>
</reference>
<evidence type="ECO:0000256" key="4">
    <source>
        <dbReference type="ARBA" id="ARBA00022475"/>
    </source>
</evidence>
<keyword evidence="7 10" id="KW-0406">Ion transport</keyword>
<keyword evidence="4 10" id="KW-1003">Cell membrane</keyword>
<comment type="caution">
    <text evidence="11">The sequence shown here is derived from an EMBL/GenBank/DDBJ whole genome shotgun (WGS) entry which is preliminary data.</text>
</comment>
<comment type="similarity">
    <text evidence="2 10">Belongs to the MscL family.</text>
</comment>
<evidence type="ECO:0000256" key="2">
    <source>
        <dbReference type="ARBA" id="ARBA00007254"/>
    </source>
</evidence>
<accession>A0A2U1TDL9</accession>
<keyword evidence="6 10" id="KW-1133">Transmembrane helix</keyword>
<evidence type="ECO:0000256" key="6">
    <source>
        <dbReference type="ARBA" id="ARBA00022989"/>
    </source>
</evidence>
<dbReference type="InterPro" id="IPR019823">
    <property type="entry name" value="Mechanosensitive_channel_CS"/>
</dbReference>
<evidence type="ECO:0000256" key="5">
    <source>
        <dbReference type="ARBA" id="ARBA00022692"/>
    </source>
</evidence>
<evidence type="ECO:0000256" key="9">
    <source>
        <dbReference type="ARBA" id="ARBA00023303"/>
    </source>
</evidence>
<dbReference type="InterPro" id="IPR037673">
    <property type="entry name" value="MSC/AndL"/>
</dbReference>
<evidence type="ECO:0000313" key="12">
    <source>
        <dbReference type="Proteomes" id="UP000244962"/>
    </source>
</evidence>
<dbReference type="PANTHER" id="PTHR30266:SF2">
    <property type="entry name" value="LARGE-CONDUCTANCE MECHANOSENSITIVE CHANNEL"/>
    <property type="match status" value="1"/>
</dbReference>
<evidence type="ECO:0000256" key="3">
    <source>
        <dbReference type="ARBA" id="ARBA00022448"/>
    </source>
</evidence>
<dbReference type="HAMAP" id="MF_00115">
    <property type="entry name" value="MscL"/>
    <property type="match status" value="1"/>
</dbReference>
<dbReference type="Pfam" id="PF01741">
    <property type="entry name" value="MscL"/>
    <property type="match status" value="1"/>
</dbReference>
<feature type="transmembrane region" description="Helical" evidence="10">
    <location>
        <begin position="12"/>
        <end position="35"/>
    </location>
</feature>
<organism evidence="11 12">
    <name type="scientific">Mycetocola zhujimingii</name>
    <dbReference type="NCBI Taxonomy" id="2079792"/>
    <lineage>
        <taxon>Bacteria</taxon>
        <taxon>Bacillati</taxon>
        <taxon>Actinomycetota</taxon>
        <taxon>Actinomycetes</taxon>
        <taxon>Micrococcales</taxon>
        <taxon>Microbacteriaceae</taxon>
        <taxon>Mycetocola</taxon>
    </lineage>
</organism>
<keyword evidence="9 10" id="KW-0407">Ion channel</keyword>
<evidence type="ECO:0000256" key="10">
    <source>
        <dbReference type="HAMAP-Rule" id="MF_00115"/>
    </source>
</evidence>
<evidence type="ECO:0000313" key="11">
    <source>
        <dbReference type="EMBL" id="PWC06910.1"/>
    </source>
</evidence>
<comment type="function">
    <text evidence="10">Channel that opens in response to stretch forces in the membrane lipid bilayer. May participate in the regulation of osmotic pressure changes within the cell.</text>
</comment>
<keyword evidence="3 10" id="KW-0813">Transport</keyword>
<proteinExistence type="inferred from homology"/>
<name>A0A2U1TDL9_9MICO</name>
<keyword evidence="8 10" id="KW-0472">Membrane</keyword>
<dbReference type="AlphaFoldDB" id="A0A2U1TDL9"/>